<keyword evidence="4" id="KW-1185">Reference proteome</keyword>
<feature type="compositionally biased region" description="Basic and acidic residues" evidence="1">
    <location>
        <begin position="54"/>
        <end position="79"/>
    </location>
</feature>
<keyword evidence="2" id="KW-0812">Transmembrane</keyword>
<name>A0ABY7G3W5_MYAAR</name>
<evidence type="ECO:0000313" key="4">
    <source>
        <dbReference type="Proteomes" id="UP001164746"/>
    </source>
</evidence>
<reference evidence="3" key="1">
    <citation type="submission" date="2022-11" db="EMBL/GenBank/DDBJ databases">
        <title>Centuries of genome instability and evolution in soft-shell clam transmissible cancer (bioRxiv).</title>
        <authorList>
            <person name="Hart S.F.M."/>
            <person name="Yonemitsu M.A."/>
            <person name="Giersch R.M."/>
            <person name="Beal B.F."/>
            <person name="Arriagada G."/>
            <person name="Davis B.W."/>
            <person name="Ostrander E.A."/>
            <person name="Goff S.P."/>
            <person name="Metzger M.J."/>
        </authorList>
    </citation>
    <scope>NUCLEOTIDE SEQUENCE</scope>
    <source>
        <strain evidence="3">MELC-2E11</strain>
        <tissue evidence="3">Siphon/mantle</tissue>
    </source>
</reference>
<sequence length="388" mass="42484">MSSSLAEDLKYLELYNVSQLHKRFGRALPSLSKDDEVLRYGEEEAKTGCNTISDYRDLQQHRKKEESKKSEEKKSEIRLNIEGSQGKKTTKNKKECKRNTKFKIPKIVPISLIVFGLICQAGRPVLPLNASTSSLPPEPNLLEPFGHESLSRMPRASQQLQPTEKVTKSAILGLLSKPLAIKSSTRPHGRQPIVSEKASQLGPQQIADRERGSCIFIIHRCIGTQLNVNISSTKGYENATLDGKAYPLLNDSVNLNYTVREKESEVQDNGLPAWAIVLIVIAVILIVAIPIAVIVWNHFKQKASHGAEVVDQGEDVPLSTFCEIVTETNGADVSNGDVPNTDAVADEAINDSESILPETGIPRGLVGERVKQFSGNTHPGPNGLPSVS</sequence>
<organism evidence="3 4">
    <name type="scientific">Mya arenaria</name>
    <name type="common">Soft-shell clam</name>
    <dbReference type="NCBI Taxonomy" id="6604"/>
    <lineage>
        <taxon>Eukaryota</taxon>
        <taxon>Metazoa</taxon>
        <taxon>Spiralia</taxon>
        <taxon>Lophotrochozoa</taxon>
        <taxon>Mollusca</taxon>
        <taxon>Bivalvia</taxon>
        <taxon>Autobranchia</taxon>
        <taxon>Heteroconchia</taxon>
        <taxon>Euheterodonta</taxon>
        <taxon>Imparidentia</taxon>
        <taxon>Neoheterodontei</taxon>
        <taxon>Myida</taxon>
        <taxon>Myoidea</taxon>
        <taxon>Myidae</taxon>
        <taxon>Mya</taxon>
    </lineage>
</organism>
<evidence type="ECO:0000256" key="2">
    <source>
        <dbReference type="SAM" id="Phobius"/>
    </source>
</evidence>
<proteinExistence type="predicted"/>
<keyword evidence="2" id="KW-0472">Membrane</keyword>
<protein>
    <submittedName>
        <fullName evidence="3">Uncharacterized protein</fullName>
    </submittedName>
</protein>
<feature type="region of interest" description="Disordered" evidence="1">
    <location>
        <begin position="51"/>
        <end position="94"/>
    </location>
</feature>
<dbReference type="EMBL" id="CP111027">
    <property type="protein sequence ID" value="WAR29135.1"/>
    <property type="molecule type" value="Genomic_DNA"/>
</dbReference>
<feature type="transmembrane region" description="Helical" evidence="2">
    <location>
        <begin position="273"/>
        <end position="296"/>
    </location>
</feature>
<evidence type="ECO:0000256" key="1">
    <source>
        <dbReference type="SAM" id="MobiDB-lite"/>
    </source>
</evidence>
<keyword evidence="2" id="KW-1133">Transmembrane helix</keyword>
<gene>
    <name evidence="3" type="ORF">MAR_002703</name>
</gene>
<dbReference type="Proteomes" id="UP001164746">
    <property type="component" value="Chromosome 16"/>
</dbReference>
<evidence type="ECO:0000313" key="3">
    <source>
        <dbReference type="EMBL" id="WAR29135.1"/>
    </source>
</evidence>
<accession>A0ABY7G3W5</accession>